<dbReference type="InterPro" id="IPR000792">
    <property type="entry name" value="Tscrpt_reg_LuxR_C"/>
</dbReference>
<proteinExistence type="predicted"/>
<dbReference type="CDD" id="cd06170">
    <property type="entry name" value="LuxR_C_like"/>
    <property type="match status" value="1"/>
</dbReference>
<dbReference type="CDD" id="cd17535">
    <property type="entry name" value="REC_NarL-like"/>
    <property type="match status" value="1"/>
</dbReference>
<dbReference type="PROSITE" id="PS50043">
    <property type="entry name" value="HTH_LUXR_2"/>
    <property type="match status" value="1"/>
</dbReference>
<dbReference type="InterPro" id="IPR016032">
    <property type="entry name" value="Sig_transdc_resp-reg_C-effctor"/>
</dbReference>
<gene>
    <name evidence="6" type="ORF">WL88_18775</name>
</gene>
<dbReference type="Pfam" id="PF00072">
    <property type="entry name" value="Response_reg"/>
    <property type="match status" value="1"/>
</dbReference>
<dbReference type="InterPro" id="IPR036388">
    <property type="entry name" value="WH-like_DNA-bd_sf"/>
</dbReference>
<dbReference type="EMBL" id="LPJV01000036">
    <property type="protein sequence ID" value="KWF51930.1"/>
    <property type="molecule type" value="Genomic_DNA"/>
</dbReference>
<dbReference type="Proteomes" id="UP000063236">
    <property type="component" value="Unassembled WGS sequence"/>
</dbReference>
<dbReference type="GO" id="GO:0000160">
    <property type="term" value="P:phosphorelay signal transduction system"/>
    <property type="evidence" value="ECO:0007669"/>
    <property type="project" value="InterPro"/>
</dbReference>
<dbReference type="SUPFAM" id="SSF46894">
    <property type="entry name" value="C-terminal effector domain of the bipartite response regulators"/>
    <property type="match status" value="1"/>
</dbReference>
<dbReference type="InterPro" id="IPR058245">
    <property type="entry name" value="NreC/VraR/RcsB-like_REC"/>
</dbReference>
<reference evidence="6 7" key="1">
    <citation type="submission" date="2015-11" db="EMBL/GenBank/DDBJ databases">
        <title>Expanding the genomic diversity of Burkholderia species for the development of highly accurate diagnostics.</title>
        <authorList>
            <person name="Sahl J."/>
            <person name="Keim P."/>
            <person name="Wagner D."/>
        </authorList>
    </citation>
    <scope>NUCLEOTIDE SEQUENCE [LARGE SCALE GENOMIC DNA]</scope>
    <source>
        <strain evidence="6 7">MSMB378WGS</strain>
    </source>
</reference>
<evidence type="ECO:0000256" key="1">
    <source>
        <dbReference type="ARBA" id="ARBA00022553"/>
    </source>
</evidence>
<dbReference type="InterPro" id="IPR001789">
    <property type="entry name" value="Sig_transdc_resp-reg_receiver"/>
</dbReference>
<protein>
    <submittedName>
        <fullName evidence="6">LuxR family transcriptional regulator</fullName>
    </submittedName>
</protein>
<evidence type="ECO:0000313" key="6">
    <source>
        <dbReference type="EMBL" id="KWF51930.1"/>
    </source>
</evidence>
<name>A0AAW3PF21_9BURK</name>
<dbReference type="Pfam" id="PF00196">
    <property type="entry name" value="GerE"/>
    <property type="match status" value="1"/>
</dbReference>
<dbReference type="SMART" id="SM00448">
    <property type="entry name" value="REC"/>
    <property type="match status" value="1"/>
</dbReference>
<dbReference type="SUPFAM" id="SSF52172">
    <property type="entry name" value="CheY-like"/>
    <property type="match status" value="1"/>
</dbReference>
<feature type="modified residue" description="4-aspartylphosphate" evidence="3">
    <location>
        <position position="59"/>
    </location>
</feature>
<accession>A0AAW3PF21</accession>
<dbReference type="Gene3D" id="1.10.10.10">
    <property type="entry name" value="Winged helix-like DNA-binding domain superfamily/Winged helix DNA-binding domain"/>
    <property type="match status" value="1"/>
</dbReference>
<dbReference type="GO" id="GO:0006355">
    <property type="term" value="P:regulation of DNA-templated transcription"/>
    <property type="evidence" value="ECO:0007669"/>
    <property type="project" value="InterPro"/>
</dbReference>
<evidence type="ECO:0000256" key="2">
    <source>
        <dbReference type="ARBA" id="ARBA00023125"/>
    </source>
</evidence>
<evidence type="ECO:0000259" key="4">
    <source>
        <dbReference type="PROSITE" id="PS50043"/>
    </source>
</evidence>
<evidence type="ECO:0000313" key="7">
    <source>
        <dbReference type="Proteomes" id="UP000063236"/>
    </source>
</evidence>
<dbReference type="PROSITE" id="PS50110">
    <property type="entry name" value="RESPONSE_REGULATORY"/>
    <property type="match status" value="1"/>
</dbReference>
<keyword evidence="1 3" id="KW-0597">Phosphoprotein</keyword>
<comment type="caution">
    <text evidence="6">The sequence shown here is derived from an EMBL/GenBank/DDBJ whole genome shotgun (WGS) entry which is preliminary data.</text>
</comment>
<dbReference type="InterPro" id="IPR011006">
    <property type="entry name" value="CheY-like_superfamily"/>
</dbReference>
<keyword evidence="2" id="KW-0238">DNA-binding</keyword>
<evidence type="ECO:0000256" key="3">
    <source>
        <dbReference type="PROSITE-ProRule" id="PRU00169"/>
    </source>
</evidence>
<feature type="domain" description="HTH luxR-type" evidence="4">
    <location>
        <begin position="146"/>
        <end position="211"/>
    </location>
</feature>
<dbReference type="Gene3D" id="3.40.50.2300">
    <property type="match status" value="1"/>
</dbReference>
<feature type="domain" description="Response regulatory" evidence="5">
    <location>
        <begin position="8"/>
        <end position="127"/>
    </location>
</feature>
<dbReference type="SMART" id="SM00421">
    <property type="entry name" value="HTH_LUXR"/>
    <property type="match status" value="1"/>
</dbReference>
<dbReference type="GO" id="GO:0003677">
    <property type="term" value="F:DNA binding"/>
    <property type="evidence" value="ECO:0007669"/>
    <property type="project" value="UniProtKB-KW"/>
</dbReference>
<evidence type="ECO:0000259" key="5">
    <source>
        <dbReference type="PROSITE" id="PS50110"/>
    </source>
</evidence>
<organism evidence="6 7">
    <name type="scientific">Burkholderia diffusa</name>
    <dbReference type="NCBI Taxonomy" id="488732"/>
    <lineage>
        <taxon>Bacteria</taxon>
        <taxon>Pseudomonadati</taxon>
        <taxon>Pseudomonadota</taxon>
        <taxon>Betaproteobacteria</taxon>
        <taxon>Burkholderiales</taxon>
        <taxon>Burkholderiaceae</taxon>
        <taxon>Burkholderia</taxon>
        <taxon>Burkholderia cepacia complex</taxon>
    </lineage>
</organism>
<sequence>MIANTTFNVLIADDHPLVLTGIEAALRTLRSLRIVGAANNSTEIVELLSQKSCDLLITDFTMPDGKFNDGLTMLTYIRSHHPDLPIVVFTAFDGIALTDKLMKIGVKGIVSKADDIGHLISAIYAARSGSEYMSPGVSRPKRSVRGSRGKNDLTKNELEVLRLYVSGMSITEIAARLHRTKQTISAQKIKAMHKLGVERDADLYQIVYESGLGTPSIFDV</sequence>
<dbReference type="PRINTS" id="PR00038">
    <property type="entry name" value="HTHLUXR"/>
</dbReference>
<dbReference type="PANTHER" id="PTHR43214:SF17">
    <property type="entry name" value="TRANSCRIPTIONAL REGULATORY PROTEIN RCSB"/>
    <property type="match status" value="1"/>
</dbReference>
<dbReference type="InterPro" id="IPR039420">
    <property type="entry name" value="WalR-like"/>
</dbReference>
<dbReference type="AlphaFoldDB" id="A0AAW3PF21"/>
<dbReference type="PANTHER" id="PTHR43214">
    <property type="entry name" value="TWO-COMPONENT RESPONSE REGULATOR"/>
    <property type="match status" value="1"/>
</dbReference>